<feature type="domain" description="GINS subunit" evidence="8">
    <location>
        <begin position="76"/>
        <end position="144"/>
    </location>
</feature>
<gene>
    <name evidence="10" type="ORF">KUCA_T00002065001</name>
</gene>
<evidence type="ECO:0000256" key="7">
    <source>
        <dbReference type="PIRNR" id="PIRNR007764"/>
    </source>
</evidence>
<keyword evidence="11" id="KW-1185">Reference proteome</keyword>
<proteinExistence type="inferred from homology"/>
<reference evidence="10" key="1">
    <citation type="submission" date="2013-12" db="EMBL/GenBank/DDBJ databases">
        <authorList>
            <person name="Genoscope - CEA"/>
        </authorList>
    </citation>
    <scope>NUCLEOTIDE SEQUENCE</scope>
    <source>
        <strain evidence="10">CBS 1993</strain>
    </source>
</reference>
<dbReference type="GO" id="GO:0043596">
    <property type="term" value="C:nuclear replication fork"/>
    <property type="evidence" value="ECO:0007669"/>
    <property type="project" value="EnsemblFungi"/>
</dbReference>
<name>W6MI57_9ASCO</name>
<comment type="subcellular location">
    <subcellularLocation>
        <location evidence="1 7">Nucleus</location>
    </subcellularLocation>
</comment>
<dbReference type="RefSeq" id="XP_022458102.1">
    <property type="nucleotide sequence ID" value="XM_022604308.1"/>
</dbReference>
<evidence type="ECO:0000259" key="9">
    <source>
        <dbReference type="Pfam" id="PF16922"/>
    </source>
</evidence>
<dbReference type="GO" id="GO:0000727">
    <property type="term" value="P:double-strand break repair via break-induced replication"/>
    <property type="evidence" value="ECO:0007669"/>
    <property type="project" value="EnsemblFungi"/>
</dbReference>
<dbReference type="SUPFAM" id="SSF160059">
    <property type="entry name" value="PriA/YqbF domain"/>
    <property type="match status" value="1"/>
</dbReference>
<evidence type="ECO:0000256" key="5">
    <source>
        <dbReference type="ARBA" id="ARBA00022705"/>
    </source>
</evidence>
<protein>
    <recommendedName>
        <fullName evidence="4 7">DNA replication complex GINS protein SLD5</fullName>
    </recommendedName>
</protein>
<dbReference type="EMBL" id="HG793126">
    <property type="protein sequence ID" value="CDK26094.1"/>
    <property type="molecule type" value="Genomic_DNA"/>
</dbReference>
<evidence type="ECO:0000256" key="2">
    <source>
        <dbReference type="ARBA" id="ARBA00008187"/>
    </source>
</evidence>
<dbReference type="CDD" id="cd11711">
    <property type="entry name" value="GINS_A_Sld5"/>
    <property type="match status" value="1"/>
</dbReference>
<dbReference type="STRING" id="1382522.W6MI57"/>
<dbReference type="InterPro" id="IPR031633">
    <property type="entry name" value="SLD5_C"/>
</dbReference>
<dbReference type="InterPro" id="IPR021151">
    <property type="entry name" value="GINS_A"/>
</dbReference>
<dbReference type="Proteomes" id="UP000019384">
    <property type="component" value="Unassembled WGS sequence"/>
</dbReference>
<dbReference type="GO" id="GO:0006261">
    <property type="term" value="P:DNA-templated DNA replication"/>
    <property type="evidence" value="ECO:0007669"/>
    <property type="project" value="EnsemblFungi"/>
</dbReference>
<evidence type="ECO:0000256" key="1">
    <source>
        <dbReference type="ARBA" id="ARBA00004123"/>
    </source>
</evidence>
<organism evidence="10 11">
    <name type="scientific">Kuraishia capsulata CBS 1993</name>
    <dbReference type="NCBI Taxonomy" id="1382522"/>
    <lineage>
        <taxon>Eukaryota</taxon>
        <taxon>Fungi</taxon>
        <taxon>Dikarya</taxon>
        <taxon>Ascomycota</taxon>
        <taxon>Saccharomycotina</taxon>
        <taxon>Pichiomycetes</taxon>
        <taxon>Pichiales</taxon>
        <taxon>Pichiaceae</taxon>
        <taxon>Kuraishia</taxon>
    </lineage>
</organism>
<dbReference type="PANTHER" id="PTHR21206">
    <property type="entry name" value="SLD5 PROTEIN"/>
    <property type="match status" value="1"/>
</dbReference>
<comment type="function">
    <text evidence="7">The GINS complex plays an essential role in the initiation of DNA replication.</text>
</comment>
<evidence type="ECO:0000256" key="3">
    <source>
        <dbReference type="ARBA" id="ARBA00011352"/>
    </source>
</evidence>
<dbReference type="PIRSF" id="PIRSF007764">
    <property type="entry name" value="Sld5"/>
    <property type="match status" value="1"/>
</dbReference>
<dbReference type="Gene3D" id="1.20.58.1030">
    <property type="match status" value="1"/>
</dbReference>
<feature type="domain" description="DNA replication complex GINS protein SLD5 C-terminal" evidence="9">
    <location>
        <begin position="170"/>
        <end position="220"/>
    </location>
</feature>
<dbReference type="Gene3D" id="3.40.5.60">
    <property type="match status" value="1"/>
</dbReference>
<dbReference type="Pfam" id="PF05916">
    <property type="entry name" value="Sld5"/>
    <property type="match status" value="1"/>
</dbReference>
<dbReference type="InterPro" id="IPR038749">
    <property type="entry name" value="Sld5_GINS_A"/>
</dbReference>
<dbReference type="CDD" id="cd21692">
    <property type="entry name" value="GINS_B_Sld5"/>
    <property type="match status" value="1"/>
</dbReference>
<evidence type="ECO:0000313" key="11">
    <source>
        <dbReference type="Proteomes" id="UP000019384"/>
    </source>
</evidence>
<accession>W6MI57</accession>
<dbReference type="GO" id="GO:0071162">
    <property type="term" value="C:CMG complex"/>
    <property type="evidence" value="ECO:0007669"/>
    <property type="project" value="EnsemblFungi"/>
</dbReference>
<evidence type="ECO:0000313" key="10">
    <source>
        <dbReference type="EMBL" id="CDK26094.1"/>
    </source>
</evidence>
<dbReference type="InterPro" id="IPR036224">
    <property type="entry name" value="GINS_bundle-like_dom_sf"/>
</dbReference>
<dbReference type="Pfam" id="PF16922">
    <property type="entry name" value="SLD5_C"/>
    <property type="match status" value="1"/>
</dbReference>
<dbReference type="OrthoDB" id="338231at2759"/>
<dbReference type="GO" id="GO:0000811">
    <property type="term" value="C:GINS complex"/>
    <property type="evidence" value="ECO:0007669"/>
    <property type="project" value="UniProtKB-UniRule"/>
</dbReference>
<keyword evidence="5 7" id="KW-0235">DNA replication</keyword>
<dbReference type="HOGENOM" id="CLU_071893_2_0_1"/>
<dbReference type="PANTHER" id="PTHR21206:SF0">
    <property type="entry name" value="DNA REPLICATION COMPLEX GINS PROTEIN SLD5"/>
    <property type="match status" value="1"/>
</dbReference>
<reference evidence="10" key="2">
    <citation type="submission" date="2014-02" db="EMBL/GenBank/DDBJ databases">
        <title>Complete DNA sequence of /Kuraishia capsulata/ illustrates novel genomic features among budding yeasts (/Saccharomycotina/).</title>
        <authorList>
            <person name="Morales L."/>
            <person name="Noel B."/>
            <person name="Porcel B."/>
            <person name="Marcet-Houben M."/>
            <person name="Hullo M-F."/>
            <person name="Sacerdot C."/>
            <person name="Tekaia F."/>
            <person name="Leh-Louis V."/>
            <person name="Despons L."/>
            <person name="Khanna V."/>
            <person name="Aury J-M."/>
            <person name="Barbe V."/>
            <person name="Couloux A."/>
            <person name="Labadie K."/>
            <person name="Pelletier E."/>
            <person name="Souciet J-L."/>
            <person name="Boekhout T."/>
            <person name="Gabaldon T."/>
            <person name="Wincker P."/>
            <person name="Dujon B."/>
        </authorList>
    </citation>
    <scope>NUCLEOTIDE SEQUENCE</scope>
    <source>
        <strain evidence="10">CBS 1993</strain>
    </source>
</reference>
<comment type="similarity">
    <text evidence="2 7">Belongs to the GINS4/SLD5 family.</text>
</comment>
<evidence type="ECO:0000259" key="8">
    <source>
        <dbReference type="Pfam" id="PF05916"/>
    </source>
</evidence>
<sequence length="220" mass="25717">MNMNIDDILNEFENSTSTKSSRDLDNQSLIRCWVNERLTPDLLIYEADLVDRMMERVRAQIEFIELNSIELQNEKEIKLTLVIVESELNRINFLLRSYLRTRLSKIDRFSIFIRSEASEVKKLSNDEYVYMENHLKLLLDLYNTTFLGKLPETLQKIDDTSGGLSMITRPDLKTVVFIRALENNDITVDDEPVELIKGGIYALRYEAIKDLFEKKAVEII</sequence>
<evidence type="ECO:0000256" key="4">
    <source>
        <dbReference type="ARBA" id="ARBA00014804"/>
    </source>
</evidence>
<dbReference type="InterPro" id="IPR008591">
    <property type="entry name" value="GINS_Sld5"/>
</dbReference>
<keyword evidence="6 7" id="KW-0539">Nucleus</keyword>
<comment type="subunit">
    <text evidence="3">Component of the GINS complex which is a heterotetramer of SLD5, PSF1, PSF2 and PSF3.</text>
</comment>
<dbReference type="GeneID" id="34519490"/>
<dbReference type="AlphaFoldDB" id="W6MI57"/>
<dbReference type="SUPFAM" id="SSF158573">
    <property type="entry name" value="GINS helical bundle-like"/>
    <property type="match status" value="1"/>
</dbReference>
<evidence type="ECO:0000256" key="6">
    <source>
        <dbReference type="ARBA" id="ARBA00023242"/>
    </source>
</evidence>